<dbReference type="GO" id="GO:0005829">
    <property type="term" value="C:cytosol"/>
    <property type="evidence" value="ECO:0007669"/>
    <property type="project" value="TreeGrafter"/>
</dbReference>
<dbReference type="Pfam" id="PF05378">
    <property type="entry name" value="Hydant_A_N"/>
    <property type="match status" value="1"/>
</dbReference>
<organism evidence="4">
    <name type="scientific">uncultured Solirubrobacteraceae bacterium</name>
    <dbReference type="NCBI Taxonomy" id="1162706"/>
    <lineage>
        <taxon>Bacteria</taxon>
        <taxon>Bacillati</taxon>
        <taxon>Actinomycetota</taxon>
        <taxon>Thermoleophilia</taxon>
        <taxon>Solirubrobacterales</taxon>
        <taxon>Solirubrobacteraceae</taxon>
        <taxon>environmental samples</taxon>
    </lineage>
</organism>
<feature type="domain" description="Hydantoinase/oxoprolinase N-terminal" evidence="2">
    <location>
        <begin position="6"/>
        <end position="173"/>
    </location>
</feature>
<dbReference type="Pfam" id="PF01968">
    <property type="entry name" value="Hydantoinase_A"/>
    <property type="match status" value="1"/>
</dbReference>
<accession>A0A6J4RNV8</accession>
<dbReference type="GO" id="GO:0017168">
    <property type="term" value="F:5-oxoprolinase (ATP-hydrolyzing) activity"/>
    <property type="evidence" value="ECO:0007669"/>
    <property type="project" value="TreeGrafter"/>
</dbReference>
<evidence type="ECO:0000259" key="3">
    <source>
        <dbReference type="Pfam" id="PF19278"/>
    </source>
</evidence>
<dbReference type="InterPro" id="IPR008040">
    <property type="entry name" value="Hydant_A_N"/>
</dbReference>
<keyword evidence="4" id="KW-0378">Hydrolase</keyword>
<dbReference type="GO" id="GO:0006749">
    <property type="term" value="P:glutathione metabolic process"/>
    <property type="evidence" value="ECO:0007669"/>
    <property type="project" value="TreeGrafter"/>
</dbReference>
<reference evidence="4" key="1">
    <citation type="submission" date="2020-02" db="EMBL/GenBank/DDBJ databases">
        <authorList>
            <person name="Meier V. D."/>
        </authorList>
    </citation>
    <scope>NUCLEOTIDE SEQUENCE</scope>
    <source>
        <strain evidence="4">AVDCRST_MAG69</strain>
    </source>
</reference>
<dbReference type="PANTHER" id="PTHR11365">
    <property type="entry name" value="5-OXOPROLINASE RELATED"/>
    <property type="match status" value="1"/>
</dbReference>
<dbReference type="EMBL" id="CADCVP010000057">
    <property type="protein sequence ID" value="CAA9475629.1"/>
    <property type="molecule type" value="Genomic_DNA"/>
</dbReference>
<protein>
    <submittedName>
        <fullName evidence="4">N-methylhydantoinase A</fullName>
        <ecNumber evidence="4">3.5.2.14</ecNumber>
    </submittedName>
</protein>
<evidence type="ECO:0000313" key="4">
    <source>
        <dbReference type="EMBL" id="CAA9475629.1"/>
    </source>
</evidence>
<dbReference type="InterPro" id="IPR002821">
    <property type="entry name" value="Hydantoinase_A"/>
</dbReference>
<dbReference type="PANTHER" id="PTHR11365:SF23">
    <property type="entry name" value="HYPOTHETICAL 5-OXOPROLINASE (EUROFUNG)-RELATED"/>
    <property type="match status" value="1"/>
</dbReference>
<evidence type="ECO:0000259" key="1">
    <source>
        <dbReference type="Pfam" id="PF01968"/>
    </source>
</evidence>
<gene>
    <name evidence="4" type="ORF">AVDCRST_MAG69-414</name>
</gene>
<proteinExistence type="predicted"/>
<sequence>MADPARVGVDVGGTFTDLAAISGGRLVTAKVPTTPDDQSAGVLDAIAAGAVGPVAAFAHGMTVATNALLERSGARTALVTTEGFRDVIEIGRQDRPALYDLERRRPSPLVPRELRFCVRERMGPEGAIIPLTDAVVEEMVAAVGDAEVEAVAVCLLFGFLHPDHEQRLGAALRAAHPRLHVSLSSEVLPEMREYERFATTVADAYLAPGLSAYLQSLAGRADRAGLPAPLVMQSSGGVTGLEAASRLASACVLSGPAGGVVGAAHVASAGGHRDVLSFDMGGTSTDVAPIVGGRVQVRTDAEVAGVPIRHPTVDVHTVSAGGGSIARADEGGALRVGPQSAGAVPGPAGYGRGGVEPTVTDANLVLGVLADGARLGGDLVLDRAAAERALARLGASLGLGALETALGVIRVANAEMAQALRVVSVERGLDPRTFALVAFGGAGAMHACALGDELGIRTVLVPEAGGVLSALGLALSDLRRDLVQPLLARLDADDPAAAHGAVIAAFEALESRGRALLDGPRLERHADLRYARQAFELTVDADGDPGELPARFHAEHERRHGYAMPGEPVELVALRVTATVPVEKPALPGRPPSGDPVVAHRRLHADGDWQEVPVHDRARMGTGSTVDGPAVVELAGATCLVAPGWRGRVDAAGTLELERT</sequence>
<dbReference type="GO" id="GO:0047423">
    <property type="term" value="F:N-methylhydantoinase (ATP-hydrolyzing) activity"/>
    <property type="evidence" value="ECO:0007669"/>
    <property type="project" value="UniProtKB-EC"/>
</dbReference>
<dbReference type="InterPro" id="IPR049517">
    <property type="entry name" value="ACX-like_C"/>
</dbReference>
<dbReference type="Pfam" id="PF19278">
    <property type="entry name" value="Hydant_A_C"/>
    <property type="match status" value="1"/>
</dbReference>
<evidence type="ECO:0000259" key="2">
    <source>
        <dbReference type="Pfam" id="PF05378"/>
    </source>
</evidence>
<feature type="domain" description="Acetophenone carboxylase-like C-terminal" evidence="3">
    <location>
        <begin position="574"/>
        <end position="658"/>
    </location>
</feature>
<feature type="domain" description="Hydantoinase A/oxoprolinase" evidence="1">
    <location>
        <begin position="196"/>
        <end position="481"/>
    </location>
</feature>
<name>A0A6J4RNV8_9ACTN</name>
<dbReference type="EC" id="3.5.2.14" evidence="4"/>
<dbReference type="InterPro" id="IPR045079">
    <property type="entry name" value="Oxoprolinase-like"/>
</dbReference>
<dbReference type="AlphaFoldDB" id="A0A6J4RNV8"/>